<keyword evidence="5" id="KW-0547">Nucleotide-binding</keyword>
<evidence type="ECO:0000256" key="6">
    <source>
        <dbReference type="ARBA" id="ARBA00022840"/>
    </source>
</evidence>
<evidence type="ECO:0000256" key="7">
    <source>
        <dbReference type="ARBA" id="ARBA00029814"/>
    </source>
</evidence>
<comment type="pathway">
    <text evidence="1">Protein modification; peptidyl-diphthamide biosynthesis.</text>
</comment>
<evidence type="ECO:0000256" key="8">
    <source>
        <dbReference type="ARBA" id="ARBA00031552"/>
    </source>
</evidence>
<dbReference type="GO" id="GO:0005524">
    <property type="term" value="F:ATP binding"/>
    <property type="evidence" value="ECO:0007669"/>
    <property type="project" value="UniProtKB-KW"/>
</dbReference>
<keyword evidence="6" id="KW-0067">ATP-binding</keyword>
<evidence type="ECO:0000256" key="2">
    <source>
        <dbReference type="ARBA" id="ARBA00012089"/>
    </source>
</evidence>
<proteinExistence type="predicted"/>
<evidence type="ECO:0000256" key="5">
    <source>
        <dbReference type="ARBA" id="ARBA00022741"/>
    </source>
</evidence>
<dbReference type="GO" id="GO:0017183">
    <property type="term" value="P:protein histidyl modification to diphthamide"/>
    <property type="evidence" value="ECO:0007669"/>
    <property type="project" value="TreeGrafter"/>
</dbReference>
<dbReference type="EC" id="6.3.1.14" evidence="2"/>
<dbReference type="InterPro" id="IPR002761">
    <property type="entry name" value="Diphthami_syn_dom"/>
</dbReference>
<dbReference type="Gene3D" id="3.90.1490.10">
    <property type="entry name" value="putative n-type atp pyrophosphatase, domain 2"/>
    <property type="match status" value="1"/>
</dbReference>
<evidence type="ECO:0000256" key="4">
    <source>
        <dbReference type="ARBA" id="ARBA00022598"/>
    </source>
</evidence>
<dbReference type="Pfam" id="PF01902">
    <property type="entry name" value="Diphthami_syn_2"/>
    <property type="match status" value="1"/>
</dbReference>
<sequence>MVDCNINAIIIKVAALGLDPTKHLGLRISEIQPYLVKMNEKYGLNICGEGGEYETFTLDCPLFKKSIVIDDYETVIHSNDAIAPVGYINFLKLRLVDKKLPEESSYLDRLVGFPVKNSLDYITDIDEDDIVDSDKGGIYVEEIQDCSDQVW</sequence>
<dbReference type="EMBL" id="GECU01016060">
    <property type="protein sequence ID" value="JAS91646.1"/>
    <property type="molecule type" value="Transcribed_RNA"/>
</dbReference>
<dbReference type="FunFam" id="3.90.1490.10:FF:000001">
    <property type="entry name" value="Diphthine--ammonia ligase"/>
    <property type="match status" value="1"/>
</dbReference>
<evidence type="ECO:0000256" key="3">
    <source>
        <dbReference type="ARBA" id="ARBA00018426"/>
    </source>
</evidence>
<organism evidence="11">
    <name type="scientific">Homalodisca liturata</name>
    <dbReference type="NCBI Taxonomy" id="320908"/>
    <lineage>
        <taxon>Eukaryota</taxon>
        <taxon>Metazoa</taxon>
        <taxon>Ecdysozoa</taxon>
        <taxon>Arthropoda</taxon>
        <taxon>Hexapoda</taxon>
        <taxon>Insecta</taxon>
        <taxon>Pterygota</taxon>
        <taxon>Neoptera</taxon>
        <taxon>Paraneoptera</taxon>
        <taxon>Hemiptera</taxon>
        <taxon>Auchenorrhyncha</taxon>
        <taxon>Membracoidea</taxon>
        <taxon>Cicadellidae</taxon>
        <taxon>Cicadellinae</taxon>
        <taxon>Proconiini</taxon>
        <taxon>Homalodisca</taxon>
    </lineage>
</organism>
<dbReference type="InterPro" id="IPR030662">
    <property type="entry name" value="DPH6/MJ0570"/>
</dbReference>
<accession>A0A1B6IXM0</accession>
<dbReference type="PANTHER" id="PTHR12196:SF2">
    <property type="entry name" value="DIPHTHINE--AMMONIA LIGASE"/>
    <property type="match status" value="1"/>
</dbReference>
<dbReference type="PANTHER" id="PTHR12196">
    <property type="entry name" value="DOMAIN OF UNKNOWN FUNCTION 71 DUF71 -CONTAINING PROTEIN"/>
    <property type="match status" value="1"/>
</dbReference>
<evidence type="ECO:0000256" key="9">
    <source>
        <dbReference type="ARBA" id="ARBA00048108"/>
    </source>
</evidence>
<gene>
    <name evidence="11" type="ORF">g.41967</name>
</gene>
<dbReference type="AlphaFoldDB" id="A0A1B6IXM0"/>
<evidence type="ECO:0000313" key="11">
    <source>
        <dbReference type="EMBL" id="JAS91646.1"/>
    </source>
</evidence>
<evidence type="ECO:0000259" key="10">
    <source>
        <dbReference type="Pfam" id="PF01902"/>
    </source>
</evidence>
<protein>
    <recommendedName>
        <fullName evidence="3">Diphthine--ammonia ligase</fullName>
        <ecNumber evidence="2">6.3.1.14</ecNumber>
    </recommendedName>
    <alternativeName>
        <fullName evidence="7">Diphthamide synthase</fullName>
    </alternativeName>
    <alternativeName>
        <fullName evidence="8">Diphthamide synthetase</fullName>
    </alternativeName>
</protein>
<reference evidence="11" key="1">
    <citation type="submission" date="2015-11" db="EMBL/GenBank/DDBJ databases">
        <title>De novo transcriptome assembly of four potential Pierce s Disease insect vectors from Arizona vineyards.</title>
        <authorList>
            <person name="Tassone E.E."/>
        </authorList>
    </citation>
    <scope>NUCLEOTIDE SEQUENCE</scope>
</reference>
<comment type="catalytic activity">
    <reaction evidence="9">
        <text>diphthine-[translation elongation factor 2] + NH4(+) + ATP = diphthamide-[translation elongation factor 2] + AMP + diphosphate + H(+)</text>
        <dbReference type="Rhea" id="RHEA:19753"/>
        <dbReference type="Rhea" id="RHEA-COMP:10172"/>
        <dbReference type="Rhea" id="RHEA-COMP:10174"/>
        <dbReference type="ChEBI" id="CHEBI:15378"/>
        <dbReference type="ChEBI" id="CHEBI:16692"/>
        <dbReference type="ChEBI" id="CHEBI:28938"/>
        <dbReference type="ChEBI" id="CHEBI:30616"/>
        <dbReference type="ChEBI" id="CHEBI:33019"/>
        <dbReference type="ChEBI" id="CHEBI:82696"/>
        <dbReference type="ChEBI" id="CHEBI:456215"/>
        <dbReference type="EC" id="6.3.1.14"/>
    </reaction>
</comment>
<dbReference type="GO" id="GO:0017178">
    <property type="term" value="F:diphthine-ammonia ligase activity"/>
    <property type="evidence" value="ECO:0007669"/>
    <property type="project" value="UniProtKB-EC"/>
</dbReference>
<evidence type="ECO:0000256" key="1">
    <source>
        <dbReference type="ARBA" id="ARBA00005156"/>
    </source>
</evidence>
<keyword evidence="4" id="KW-0436">Ligase</keyword>
<dbReference type="SUPFAM" id="SSF52402">
    <property type="entry name" value="Adenine nucleotide alpha hydrolases-like"/>
    <property type="match status" value="1"/>
</dbReference>
<name>A0A1B6IXM0_9HEMI</name>
<feature type="domain" description="Diphthamide synthase" evidence="10">
    <location>
        <begin position="2"/>
        <end position="80"/>
    </location>
</feature>